<feature type="compositionally biased region" description="Basic and acidic residues" evidence="9">
    <location>
        <begin position="528"/>
        <end position="541"/>
    </location>
</feature>
<dbReference type="GO" id="GO:0044550">
    <property type="term" value="P:secondary metabolite biosynthetic process"/>
    <property type="evidence" value="ECO:0007669"/>
    <property type="project" value="TreeGrafter"/>
</dbReference>
<comment type="caution">
    <text evidence="13">The sequence shown here is derived from an EMBL/GenBank/DDBJ whole genome shotgun (WGS) entry which is preliminary data.</text>
</comment>
<dbReference type="SUPFAM" id="SSF51735">
    <property type="entry name" value="NAD(P)-binding Rossmann-fold domains"/>
    <property type="match status" value="1"/>
</dbReference>
<dbReference type="SUPFAM" id="SSF55048">
    <property type="entry name" value="Probable ACP-binding domain of malonyl-CoA ACP transacylase"/>
    <property type="match status" value="1"/>
</dbReference>
<feature type="compositionally biased region" description="Basic and acidic residues" evidence="9">
    <location>
        <begin position="2583"/>
        <end position="2599"/>
    </location>
</feature>
<dbReference type="Pfam" id="PF08659">
    <property type="entry name" value="KR"/>
    <property type="match status" value="1"/>
</dbReference>
<dbReference type="InterPro" id="IPR016035">
    <property type="entry name" value="Acyl_Trfase/lysoPLipase"/>
</dbReference>
<reference evidence="14" key="1">
    <citation type="journal article" date="2023" name="Mol. Phylogenet. Evol.">
        <title>Genome-scale phylogeny and comparative genomics of the fungal order Sordariales.</title>
        <authorList>
            <person name="Hensen N."/>
            <person name="Bonometti L."/>
            <person name="Westerberg I."/>
            <person name="Brannstrom I.O."/>
            <person name="Guillou S."/>
            <person name="Cros-Aarteil S."/>
            <person name="Calhoun S."/>
            <person name="Haridas S."/>
            <person name="Kuo A."/>
            <person name="Mondo S."/>
            <person name="Pangilinan J."/>
            <person name="Riley R."/>
            <person name="LaButti K."/>
            <person name="Andreopoulos B."/>
            <person name="Lipzen A."/>
            <person name="Chen C."/>
            <person name="Yan M."/>
            <person name="Daum C."/>
            <person name="Ng V."/>
            <person name="Clum A."/>
            <person name="Steindorff A."/>
            <person name="Ohm R.A."/>
            <person name="Martin F."/>
            <person name="Silar P."/>
            <person name="Natvig D.O."/>
            <person name="Lalanne C."/>
            <person name="Gautier V."/>
            <person name="Ament-Velasquez S.L."/>
            <person name="Kruys A."/>
            <person name="Hutchinson M.I."/>
            <person name="Powell A.J."/>
            <person name="Barry K."/>
            <person name="Miller A.N."/>
            <person name="Grigoriev I.V."/>
            <person name="Debuchy R."/>
            <person name="Gladieux P."/>
            <person name="Hiltunen Thoren M."/>
            <person name="Johannesson H."/>
        </authorList>
    </citation>
    <scope>NUCLEOTIDE SEQUENCE [LARGE SCALE GENOMIC DNA]</scope>
    <source>
        <strain evidence="14">CBS 340.73</strain>
    </source>
</reference>
<dbReference type="PANTHER" id="PTHR43775">
    <property type="entry name" value="FATTY ACID SYNTHASE"/>
    <property type="match status" value="1"/>
</dbReference>
<dbReference type="InterPro" id="IPR050091">
    <property type="entry name" value="PKS_NRPS_Biosynth_Enz"/>
</dbReference>
<feature type="region of interest" description="Disordered" evidence="9">
    <location>
        <begin position="523"/>
        <end position="543"/>
    </location>
</feature>
<evidence type="ECO:0000256" key="7">
    <source>
        <dbReference type="ARBA" id="ARBA00023268"/>
    </source>
</evidence>
<protein>
    <recommendedName>
        <fullName evidence="15">Polyketide synthase</fullName>
    </recommendedName>
</protein>
<dbReference type="Pfam" id="PF00550">
    <property type="entry name" value="PP-binding"/>
    <property type="match status" value="1"/>
</dbReference>
<dbReference type="CDD" id="cd00833">
    <property type="entry name" value="PKS"/>
    <property type="match status" value="1"/>
</dbReference>
<dbReference type="GO" id="GO:0006633">
    <property type="term" value="P:fatty acid biosynthetic process"/>
    <property type="evidence" value="ECO:0007669"/>
    <property type="project" value="InterPro"/>
</dbReference>
<feature type="domain" description="Ketosynthase family 3 (KS3)" evidence="11">
    <location>
        <begin position="8"/>
        <end position="442"/>
    </location>
</feature>
<keyword evidence="3" id="KW-0489">Methyltransferase</keyword>
<evidence type="ECO:0008006" key="15">
    <source>
        <dbReference type="Google" id="ProtNLM"/>
    </source>
</evidence>
<dbReference type="Gene3D" id="3.40.50.720">
    <property type="entry name" value="NAD(P)-binding Rossmann-like Domain"/>
    <property type="match status" value="1"/>
</dbReference>
<feature type="region of interest" description="Disordered" evidence="9">
    <location>
        <begin position="2576"/>
        <end position="2599"/>
    </location>
</feature>
<evidence type="ECO:0000256" key="6">
    <source>
        <dbReference type="ARBA" id="ARBA00023002"/>
    </source>
</evidence>
<dbReference type="CDD" id="cd02440">
    <property type="entry name" value="AdoMet_MTases"/>
    <property type="match status" value="1"/>
</dbReference>
<dbReference type="InterPro" id="IPR057326">
    <property type="entry name" value="KR_dom"/>
</dbReference>
<dbReference type="SMART" id="SM00825">
    <property type="entry name" value="PKS_KS"/>
    <property type="match status" value="1"/>
</dbReference>
<dbReference type="GO" id="GO:0031177">
    <property type="term" value="F:phosphopantetheine binding"/>
    <property type="evidence" value="ECO:0007669"/>
    <property type="project" value="InterPro"/>
</dbReference>
<evidence type="ECO:0000256" key="3">
    <source>
        <dbReference type="ARBA" id="ARBA00022603"/>
    </source>
</evidence>
<dbReference type="InterPro" id="IPR014043">
    <property type="entry name" value="Acyl_transferase_dom"/>
</dbReference>
<dbReference type="InterPro" id="IPR049900">
    <property type="entry name" value="PKS_mFAS_DH"/>
</dbReference>
<evidence type="ECO:0000259" key="11">
    <source>
        <dbReference type="PROSITE" id="PS52004"/>
    </source>
</evidence>
<dbReference type="GO" id="GO:0004312">
    <property type="term" value="F:fatty acid synthase activity"/>
    <property type="evidence" value="ECO:0007669"/>
    <property type="project" value="TreeGrafter"/>
</dbReference>
<dbReference type="InterPro" id="IPR020841">
    <property type="entry name" value="PKS_Beta-ketoAc_synthase_dom"/>
</dbReference>
<dbReference type="PROSITE" id="PS50075">
    <property type="entry name" value="CARRIER"/>
    <property type="match status" value="1"/>
</dbReference>
<keyword evidence="5" id="KW-0677">Repeat</keyword>
<dbReference type="InterPro" id="IPR049552">
    <property type="entry name" value="PKS_DH_N"/>
</dbReference>
<organism evidence="13 14">
    <name type="scientific">Diplogelasinospora grovesii</name>
    <dbReference type="NCBI Taxonomy" id="303347"/>
    <lineage>
        <taxon>Eukaryota</taxon>
        <taxon>Fungi</taxon>
        <taxon>Dikarya</taxon>
        <taxon>Ascomycota</taxon>
        <taxon>Pezizomycotina</taxon>
        <taxon>Sordariomycetes</taxon>
        <taxon>Sordariomycetidae</taxon>
        <taxon>Sordariales</taxon>
        <taxon>Diplogelasinosporaceae</taxon>
        <taxon>Diplogelasinospora</taxon>
    </lineage>
</organism>
<dbReference type="Gene3D" id="3.30.70.3290">
    <property type="match status" value="1"/>
</dbReference>
<dbReference type="SMART" id="SM00823">
    <property type="entry name" value="PKS_PP"/>
    <property type="match status" value="1"/>
</dbReference>
<dbReference type="SUPFAM" id="SSF53335">
    <property type="entry name" value="S-adenosyl-L-methionine-dependent methyltransferases"/>
    <property type="match status" value="1"/>
</dbReference>
<dbReference type="InterPro" id="IPR001227">
    <property type="entry name" value="Ac_transferase_dom_sf"/>
</dbReference>
<dbReference type="Gene3D" id="3.40.47.10">
    <property type="match status" value="1"/>
</dbReference>
<dbReference type="InterPro" id="IPR018201">
    <property type="entry name" value="Ketoacyl_synth_AS"/>
</dbReference>
<dbReference type="Pfam" id="PF14765">
    <property type="entry name" value="PS-DH"/>
    <property type="match status" value="1"/>
</dbReference>
<evidence type="ECO:0000256" key="2">
    <source>
        <dbReference type="ARBA" id="ARBA00022553"/>
    </source>
</evidence>
<dbReference type="SMART" id="SM00826">
    <property type="entry name" value="PKS_DH"/>
    <property type="match status" value="1"/>
</dbReference>
<dbReference type="Pfam" id="PF08242">
    <property type="entry name" value="Methyltransf_12"/>
    <property type="match status" value="1"/>
</dbReference>
<keyword evidence="6" id="KW-0560">Oxidoreductase</keyword>
<feature type="active site" description="Proton acceptor; for dehydratase activity" evidence="8">
    <location>
        <position position="982"/>
    </location>
</feature>
<dbReference type="Pfam" id="PF00698">
    <property type="entry name" value="Acyl_transf_1"/>
    <property type="match status" value="1"/>
</dbReference>
<dbReference type="InterPro" id="IPR020807">
    <property type="entry name" value="PKS_DH"/>
</dbReference>
<dbReference type="InterPro" id="IPR049551">
    <property type="entry name" value="PKS_DH_C"/>
</dbReference>
<dbReference type="EMBL" id="MU853876">
    <property type="protein sequence ID" value="KAK3936668.1"/>
    <property type="molecule type" value="Genomic_DNA"/>
</dbReference>
<dbReference type="Pfam" id="PF00109">
    <property type="entry name" value="ketoacyl-synt"/>
    <property type="match status" value="1"/>
</dbReference>
<dbReference type="GO" id="GO:0008168">
    <property type="term" value="F:methyltransferase activity"/>
    <property type="evidence" value="ECO:0007669"/>
    <property type="project" value="UniProtKB-KW"/>
</dbReference>
<dbReference type="Gene3D" id="3.40.50.150">
    <property type="entry name" value="Vaccinia Virus protein VP39"/>
    <property type="match status" value="1"/>
</dbReference>
<evidence type="ECO:0000259" key="10">
    <source>
        <dbReference type="PROSITE" id="PS50075"/>
    </source>
</evidence>
<dbReference type="InterPro" id="IPR036291">
    <property type="entry name" value="NAD(P)-bd_dom_sf"/>
</dbReference>
<keyword evidence="14" id="KW-1185">Reference proteome</keyword>
<keyword evidence="1" id="KW-0596">Phosphopantetheine</keyword>
<dbReference type="InterPro" id="IPR020806">
    <property type="entry name" value="PKS_PP-bd"/>
</dbReference>
<dbReference type="InterPro" id="IPR014030">
    <property type="entry name" value="Ketoacyl_synth_N"/>
</dbReference>
<dbReference type="InterPro" id="IPR013968">
    <property type="entry name" value="PKS_KR"/>
</dbReference>
<evidence type="ECO:0000313" key="14">
    <source>
        <dbReference type="Proteomes" id="UP001303473"/>
    </source>
</evidence>
<dbReference type="SUPFAM" id="SSF52151">
    <property type="entry name" value="FabD/lysophospholipase-like"/>
    <property type="match status" value="1"/>
</dbReference>
<evidence type="ECO:0000313" key="13">
    <source>
        <dbReference type="EMBL" id="KAK3936668.1"/>
    </source>
</evidence>
<dbReference type="InterPro" id="IPR009081">
    <property type="entry name" value="PP-bd_ACP"/>
</dbReference>
<dbReference type="GO" id="GO:0032259">
    <property type="term" value="P:methylation"/>
    <property type="evidence" value="ECO:0007669"/>
    <property type="project" value="UniProtKB-KW"/>
</dbReference>
<accession>A0AAN6N2J4</accession>
<feature type="domain" description="Carrier" evidence="10">
    <location>
        <begin position="2429"/>
        <end position="2505"/>
    </location>
</feature>
<dbReference type="InterPro" id="IPR013217">
    <property type="entry name" value="Methyltransf_12"/>
</dbReference>
<gene>
    <name evidence="13" type="ORF">QBC46DRAFT_321098</name>
</gene>
<evidence type="ECO:0000256" key="4">
    <source>
        <dbReference type="ARBA" id="ARBA00022679"/>
    </source>
</evidence>
<dbReference type="SUPFAM" id="SSF53901">
    <property type="entry name" value="Thiolase-like"/>
    <property type="match status" value="1"/>
</dbReference>
<dbReference type="InterPro" id="IPR036736">
    <property type="entry name" value="ACP-like_sf"/>
</dbReference>
<dbReference type="InterPro" id="IPR014031">
    <property type="entry name" value="Ketoacyl_synth_C"/>
</dbReference>
<dbReference type="InterPro" id="IPR054514">
    <property type="entry name" value="RhiE-like_linker"/>
</dbReference>
<dbReference type="Pfam" id="PF02801">
    <property type="entry name" value="Ketoacyl-synt_C"/>
    <property type="match status" value="1"/>
</dbReference>
<dbReference type="Pfam" id="PF21089">
    <property type="entry name" value="PKS_DH_N"/>
    <property type="match status" value="1"/>
</dbReference>
<dbReference type="SUPFAM" id="SSF47336">
    <property type="entry name" value="ACP-like"/>
    <property type="match status" value="1"/>
</dbReference>
<evidence type="ECO:0000256" key="9">
    <source>
        <dbReference type="SAM" id="MobiDB-lite"/>
    </source>
</evidence>
<evidence type="ECO:0000256" key="5">
    <source>
        <dbReference type="ARBA" id="ARBA00022737"/>
    </source>
</evidence>
<dbReference type="InterPro" id="IPR016039">
    <property type="entry name" value="Thiolase-like"/>
</dbReference>
<feature type="region of interest" description="C-terminal hotdog fold" evidence="8">
    <location>
        <begin position="1098"/>
        <end position="1246"/>
    </location>
</feature>
<feature type="region of interest" description="N-terminal hotdog fold" evidence="8">
    <location>
        <begin position="950"/>
        <end position="1083"/>
    </location>
</feature>
<dbReference type="Gene3D" id="3.40.366.10">
    <property type="entry name" value="Malonyl-Coenzyme A Acyl Carrier Protein, domain 2"/>
    <property type="match status" value="1"/>
</dbReference>
<feature type="domain" description="PKS/mFAS DH" evidence="12">
    <location>
        <begin position="950"/>
        <end position="1246"/>
    </location>
</feature>
<keyword evidence="4" id="KW-0808">Transferase</keyword>
<dbReference type="SMART" id="SM00827">
    <property type="entry name" value="PKS_AT"/>
    <property type="match status" value="1"/>
</dbReference>
<evidence type="ECO:0000259" key="12">
    <source>
        <dbReference type="PROSITE" id="PS52019"/>
    </source>
</evidence>
<dbReference type="Gene3D" id="1.10.1200.10">
    <property type="entry name" value="ACP-like"/>
    <property type="match status" value="1"/>
</dbReference>
<keyword evidence="7" id="KW-0511">Multifunctional enzyme</keyword>
<dbReference type="PROSITE" id="PS00606">
    <property type="entry name" value="KS3_1"/>
    <property type="match status" value="1"/>
</dbReference>
<dbReference type="GO" id="GO:0004315">
    <property type="term" value="F:3-oxoacyl-[acyl-carrier-protein] synthase activity"/>
    <property type="evidence" value="ECO:0007669"/>
    <property type="project" value="InterPro"/>
</dbReference>
<dbReference type="PANTHER" id="PTHR43775:SF20">
    <property type="entry name" value="HYBRID PKS-NRPS SYNTHETASE APDA"/>
    <property type="match status" value="1"/>
</dbReference>
<evidence type="ECO:0000256" key="8">
    <source>
        <dbReference type="PROSITE-ProRule" id="PRU01363"/>
    </source>
</evidence>
<feature type="active site" description="Proton donor; for dehydratase activity" evidence="8">
    <location>
        <position position="1159"/>
    </location>
</feature>
<dbReference type="Pfam" id="PF22336">
    <property type="entry name" value="RhiE-like_linker"/>
    <property type="match status" value="1"/>
</dbReference>
<name>A0AAN6N2J4_9PEZI</name>
<dbReference type="Proteomes" id="UP001303473">
    <property type="component" value="Unassembled WGS sequence"/>
</dbReference>
<evidence type="ECO:0000256" key="1">
    <source>
        <dbReference type="ARBA" id="ARBA00022450"/>
    </source>
</evidence>
<dbReference type="InterPro" id="IPR029063">
    <property type="entry name" value="SAM-dependent_MTases_sf"/>
</dbReference>
<sequence>MSPSRPLNEPIAIIGSGCRFPGGSSSASKLWELLKDPRDVSSQISESGRFNIDRFYHPESSHNGTTNSQRGYLLSENVRHFDAKFFSMPPGEAEAVDPQQRILLEVVYEAVESAGLTINGLSGSDTACYVGIMCQDFFTMQSQDNLSVPKYAVTGIAASNASSRVSYFFDWHGPSMTIDTACSSSMVCVNEAVQALRNGTSRVAVACGTNLLLSPFMFLSLSKVGMVSPTGRSHMWDERADGYARGEGVGAVVLKTLSAAIQDGDNIACVIREVGLNHDGKTKGLTMPSAEAQAALIRETYRRAGLDPTTKSGRCQFFEAHGTGTPTGDPREAEALDRAFFPKHDAAEGELLVGSIKTVIGHTEGCAGIAGILKACLALQHSIIPPNLLFNRLNPALEPFVKHLRIPTACEPWPEVPRGQPRRASINSFGFGGANAHCIIESYEPDSWNAVPIANGTDDPPPACACIPFVFSATSVKSLVSQVESMCDFLDEHPEIDLPSLAYTLSTKRSALSLRLPIHATSAKKLRERGNEKTKASEDNTSHSVAALAAPPSVLGIFTGQGAQWLGMGSKLVATSPMVRNILGSFDAALASLPSYHRPSWTFAELLSPDSKHGVNEAVISQPICTAVQIVLVKLLRAAGVKFRAVVGHSSGEIAAAYTAGFLNASDAIRIAYYRGYFAKLAAGPAGEAGGMIAAGTDFDDADELCGVDDMVGRLCVAAHNSPTSITLSGDVEAVSLAEDVFVDEKKFARKLRVDTAYHSIHMQRCAGPYLKAMHEVCIQPLQPGHDAPAWFSSVHEGKLMTATDVMGSLNGQYWVDNMVRPVLFYPAIKACLASVPQGFNFALEVGPHPALQGPVKECIQAISGQEMAYSGTLKRGSDDVEAFADALGSVWARFGPAHIDLGAFQKTCQPDIKVRPVFGLPTYPWSHEAEYWAESRRTKIFTTQPGVWHDLLGLPEPDGLTDEMRWRNTLNINDLKWLAGHTIQGEVVFPATGYICMISEAALQMAHGQQIAWIDMHGFEIRKAIAVHRDLGAEVLFSLTKVSRDTMNNAMTADFSIFSTARGMTQMGLNCRGSVRVTLGTEYTSRFPARGPQLPSLVTVDVEKFYQVMRDEVGLESEGAFKGLTSISRRTGYSSVTAKNPGFSATETQLLFHPAMLDCALQGLNAAFAAPGDGSLYDVVAPTYFERITLVPELLRQNTTDEVAVDSTVTDFSLTGDVDVYSSDNTKLIEMEGVKISPLAPPTAEQDRFLFQESILCLNDLDSQVARGDYRLTEQEKVTAYDAERLAFYYFKQLYLTTSPEVRATLPRYRQCLLDEAERFYHMVKNGEHPFALPEWVEDTKEYITALIDGHDEKDIDIHVTATVGENLLVPEVLSGEVNILQFMMKNNMLERIYIDSVGWQILNEVGTGLVAQLCQKYPRMNMLEIGAGTGGSTATILSRIGDAYTSYTYTDISSAFFERADERFRSHAHKMMFKTLDITKDPAAQGFTPQSYDVIVAQNVLHATAPLRESLKNARRLLRPGGYFIIMELTRSVAMHFQFVEGSLPGWWVGEDDGRKHGPLLTAVEWEVILAEAGFTVDTVSDQLDQEDVWAVISARVVDEKMAPLVNPLDAGASEGKGRLMVIGGKEGEPSILRGHATDVLAPYFGDVSYVDSMASLDPEAEVPDGLHVLLLTELDANLWQDIQEPVFNNLKRVLGKAASVLWLLQDCMDKNPHAGSTLGFLRTVYYELPDTKIQTLDIGSDPSKVSPTVVAECLLRLREMSDMAARDDLARVLWGVEPELYLKEDGRLYVSRMRLNDDSNARYNSAKRVITCAVQASQSTAPLALTWDHNKGSYILREQHEFSWAADDNGSLVTVKVSCSFLSSLKTPAGFFFVCLGTDTKTGVKTLCFSDQQASVVTVPRSWAIPLEGGTALEDVAFMSFAVADLLAQRVLQLLPPRGSVVIFDANPVASALLLKRITDAGKNALLLTSKQDTDNSHGSAVYLHPHSPKRAIDAALPLDVTLYIDASDSSSSASEGLGARIAASLSPVCEKIKLSSQTGREASSLPETAPESIAALLQSVASFATVFSQLGVIPIAGGAPLDVLPLPQLLSLPSHAVPKQNSLVYWQVDHPVPVSVEPVYTRKDLFRSDRTYWLAGLSGTLGRSLADFLISNNARHIAISSRSPKIDQDWVDWHKKKGVSVLHFSGDVTNYEAVKQTYADIRQSMPPIDGVAVGAMVLIDATFMTQRYEDFQAIVRPKVQGTINLDRLFSGDSDAPERLDWFIGFSSLVGVTGNPGQSAYGAGNCFLKALIRDRHNNRGLAGSSIDIGRMVGVGYIERALAPEVQERLKLRSSTMSMSETDLHQLFAEAVVAGRPRSGLDPELIAGVSVLRGQQVEKAFWAKNARLGMMIKDELGAAGGPSGNTAGGGVPVRKLLEAAKTVKDANKIIVGALRTRLMVAKFLPDSDTLHDTTPLVDLGVDSLIAVDMRSWFQKELAVDVPVMKILGGASMVDLVEGVMEKLPGEILGRLDGGPKKTPESDVPAKQGEPVKEEIFTKVDVKEQVNGAEIDGIVDNIAAVSGQANGEVNGEVSGHINGENQIKEALTKHDPEEEVKS</sequence>
<dbReference type="InterPro" id="IPR006162">
    <property type="entry name" value="Ppantetheine_attach_site"/>
</dbReference>
<dbReference type="PROSITE" id="PS00012">
    <property type="entry name" value="PHOSPHOPANTETHEINE"/>
    <property type="match status" value="1"/>
</dbReference>
<dbReference type="InterPro" id="IPR016036">
    <property type="entry name" value="Malonyl_transacylase_ACP-bd"/>
</dbReference>
<dbReference type="Gene3D" id="3.10.129.110">
    <property type="entry name" value="Polyketide synthase dehydratase"/>
    <property type="match status" value="1"/>
</dbReference>
<dbReference type="PROSITE" id="PS52019">
    <property type="entry name" value="PKS_MFAS_DH"/>
    <property type="match status" value="1"/>
</dbReference>
<dbReference type="InterPro" id="IPR042104">
    <property type="entry name" value="PKS_dehydratase_sf"/>
</dbReference>
<dbReference type="SMART" id="SM00822">
    <property type="entry name" value="PKS_KR"/>
    <property type="match status" value="1"/>
</dbReference>
<proteinExistence type="predicted"/>
<keyword evidence="2" id="KW-0597">Phosphoprotein</keyword>
<dbReference type="GO" id="GO:0016491">
    <property type="term" value="F:oxidoreductase activity"/>
    <property type="evidence" value="ECO:0007669"/>
    <property type="project" value="UniProtKB-KW"/>
</dbReference>
<dbReference type="PROSITE" id="PS52004">
    <property type="entry name" value="KS3_2"/>
    <property type="match status" value="1"/>
</dbReference>